<sequence>MLDVEYARDLIFIGVLFGVAAFVWAGWGQERPPAGVRWRVLLGAVQLAGLGLVAIGVPPLIRFWGADTALTPDNPALLGYIVVFWVEVVVIVVLAIWLIRTKRAQAVAPMVLIVVGVHFFPLGFVFGQGILFVAGALVTAAGVAALVWRRRDVAPSFWCGIFAGPVFVLIGALAAATGRAAVGA</sequence>
<keyword evidence="3" id="KW-1185">Reference proteome</keyword>
<dbReference type="RefSeq" id="WP_127094308.1">
    <property type="nucleotide sequence ID" value="NZ_CP031423.1"/>
</dbReference>
<accession>A0A3S9W5Y5</accession>
<evidence type="ECO:0000256" key="1">
    <source>
        <dbReference type="SAM" id="Phobius"/>
    </source>
</evidence>
<reference evidence="2 3" key="1">
    <citation type="submission" date="2018-08" db="EMBL/GenBank/DDBJ databases">
        <title>Microbacterium lemovicicum sp. nov., a bacterium isolated from a natural uranium-rich soil.</title>
        <authorList>
            <person name="ORTET P."/>
        </authorList>
    </citation>
    <scope>NUCLEOTIDE SEQUENCE [LARGE SCALE GENOMIC DNA]</scope>
    <source>
        <strain evidence="2 3">Viu22</strain>
    </source>
</reference>
<feature type="transmembrane region" description="Helical" evidence="1">
    <location>
        <begin position="155"/>
        <end position="176"/>
    </location>
</feature>
<protein>
    <recommendedName>
        <fullName evidence="4">Integral membrane protein</fullName>
    </recommendedName>
</protein>
<gene>
    <name evidence="2" type="ORF">CVS47_00080</name>
</gene>
<feature type="transmembrane region" description="Helical" evidence="1">
    <location>
        <begin position="77"/>
        <end position="99"/>
    </location>
</feature>
<keyword evidence="1" id="KW-1133">Transmembrane helix</keyword>
<keyword evidence="1" id="KW-0812">Transmembrane</keyword>
<keyword evidence="1" id="KW-0472">Membrane</keyword>
<evidence type="ECO:0000313" key="3">
    <source>
        <dbReference type="Proteomes" id="UP000276888"/>
    </source>
</evidence>
<evidence type="ECO:0008006" key="4">
    <source>
        <dbReference type="Google" id="ProtNLM"/>
    </source>
</evidence>
<dbReference type="AlphaFoldDB" id="A0A3S9W5Y5"/>
<dbReference type="Proteomes" id="UP000276888">
    <property type="component" value="Chromosome"/>
</dbReference>
<dbReference type="EMBL" id="CP031423">
    <property type="protein sequence ID" value="AZS35488.1"/>
    <property type="molecule type" value="Genomic_DNA"/>
</dbReference>
<organism evidence="2 3">
    <name type="scientific">Microbacterium lemovicicum</name>
    <dbReference type="NCBI Taxonomy" id="1072463"/>
    <lineage>
        <taxon>Bacteria</taxon>
        <taxon>Bacillati</taxon>
        <taxon>Actinomycetota</taxon>
        <taxon>Actinomycetes</taxon>
        <taxon>Micrococcales</taxon>
        <taxon>Microbacteriaceae</taxon>
        <taxon>Microbacterium</taxon>
    </lineage>
</organism>
<proteinExistence type="predicted"/>
<feature type="transmembrane region" description="Helical" evidence="1">
    <location>
        <begin position="40"/>
        <end position="65"/>
    </location>
</feature>
<feature type="transmembrane region" description="Helical" evidence="1">
    <location>
        <begin position="130"/>
        <end position="148"/>
    </location>
</feature>
<dbReference type="KEGG" id="mlv:CVS47_00080"/>
<evidence type="ECO:0000313" key="2">
    <source>
        <dbReference type="EMBL" id="AZS35488.1"/>
    </source>
</evidence>
<dbReference type="OrthoDB" id="3697173at2"/>
<name>A0A3S9W5Y5_9MICO</name>
<feature type="transmembrane region" description="Helical" evidence="1">
    <location>
        <begin position="6"/>
        <end position="28"/>
    </location>
</feature>
<feature type="transmembrane region" description="Helical" evidence="1">
    <location>
        <begin position="106"/>
        <end position="124"/>
    </location>
</feature>